<organism evidence="2">
    <name type="scientific">bioreactor metagenome</name>
    <dbReference type="NCBI Taxonomy" id="1076179"/>
    <lineage>
        <taxon>unclassified sequences</taxon>
        <taxon>metagenomes</taxon>
        <taxon>ecological metagenomes</taxon>
    </lineage>
</organism>
<dbReference type="Pfam" id="PF16409">
    <property type="entry name" value="DUF5017"/>
    <property type="match status" value="1"/>
</dbReference>
<evidence type="ECO:0000313" key="2">
    <source>
        <dbReference type="EMBL" id="MPL85336.1"/>
    </source>
</evidence>
<feature type="domain" description="DUF5017" evidence="1">
    <location>
        <begin position="19"/>
        <end position="190"/>
    </location>
</feature>
<protein>
    <recommendedName>
        <fullName evidence="1">DUF5017 domain-containing protein</fullName>
    </recommendedName>
</protein>
<dbReference type="InterPro" id="IPR032185">
    <property type="entry name" value="DUF5017"/>
</dbReference>
<evidence type="ECO:0000259" key="1">
    <source>
        <dbReference type="Pfam" id="PF16409"/>
    </source>
</evidence>
<accession>A0A644V1Y0</accession>
<sequence>MKFNPILIIGICLIICISSCERIEDPDSPVFEVLAEKEIYRVGDSVRFVFEGNPDIIAFYSGELGNSYEYKDGRIAEPDYLINFETQSQNGAQTDQMRVLVSDDFTGDYSIEGVRGATWSDITSKFLMAPPNNGTAYVPSGFGNLEEFLNTDKDTIELYFAVKQVVKNQNINGLGNLNRLRYFTISSVYETLNKTLYEHANFGWTLFSTPNKQPDRASLENSYTIMMRNSWWTSPEDYYSRETEDWAVSIPVKLPKTLDLGPDRSISIKGVTDISVKGYTYIYTTPGEYNVVFKATNANIKSQKEITKEIKIIVTN</sequence>
<name>A0A644V1Y0_9ZZZZ</name>
<comment type="caution">
    <text evidence="2">The sequence shown here is derived from an EMBL/GenBank/DDBJ whole genome shotgun (WGS) entry which is preliminary data.</text>
</comment>
<gene>
    <name evidence="2" type="ORF">SDC9_31304</name>
</gene>
<dbReference type="AlphaFoldDB" id="A0A644V1Y0"/>
<dbReference type="EMBL" id="VSSQ01000204">
    <property type="protein sequence ID" value="MPL85336.1"/>
    <property type="molecule type" value="Genomic_DNA"/>
</dbReference>
<proteinExistence type="predicted"/>
<reference evidence="2" key="1">
    <citation type="submission" date="2019-08" db="EMBL/GenBank/DDBJ databases">
        <authorList>
            <person name="Kucharzyk K."/>
            <person name="Murdoch R.W."/>
            <person name="Higgins S."/>
            <person name="Loffler F."/>
        </authorList>
    </citation>
    <scope>NUCLEOTIDE SEQUENCE</scope>
</reference>